<evidence type="ECO:0000256" key="1">
    <source>
        <dbReference type="ARBA" id="ARBA00022448"/>
    </source>
</evidence>
<evidence type="ECO:0000256" key="5">
    <source>
        <dbReference type="ARBA" id="ARBA00023055"/>
    </source>
</evidence>
<evidence type="ECO:0000256" key="9">
    <source>
        <dbReference type="SAM" id="Phobius"/>
    </source>
</evidence>
<feature type="topological domain" description="Lumenal" evidence="8">
    <location>
        <begin position="1"/>
        <end position="125"/>
    </location>
</feature>
<comment type="subunit">
    <text evidence="8">Homodimer. Component of the ER-mitochondria encounter structure (ERMES) or MDM complex, composed of MMM1, MDM10, MDM12 and MDM34. A MMM1 homodimer associates with one molecule of MDM12 on each side in a pairwise head-to-tail manner, and the SMP-LTD domains of MMM1 and MDM12 generate a continuous hydrophobic tunnel for phospholipid trafficking.</text>
</comment>
<dbReference type="AlphaFoldDB" id="A0AAN7WHF2"/>
<dbReference type="PANTHER" id="PTHR13466">
    <property type="entry name" value="TEX2 PROTEIN-RELATED"/>
    <property type="match status" value="1"/>
</dbReference>
<dbReference type="GO" id="GO:0015914">
    <property type="term" value="P:phospholipid transport"/>
    <property type="evidence" value="ECO:0007669"/>
    <property type="project" value="TreeGrafter"/>
</dbReference>
<feature type="transmembrane region" description="Helical" evidence="9">
    <location>
        <begin position="122"/>
        <end position="147"/>
    </location>
</feature>
<comment type="subcellular location">
    <subcellularLocation>
        <location evidence="8">Endoplasmic reticulum membrane</location>
        <topology evidence="8">Single-pass type I membrane protein</topology>
    </subcellularLocation>
    <text evidence="8">The ERMES/MDM complex localizes to a few discrete foci (around 10 per single cell), that represent mitochondria-endoplasmic reticulum junctions. These foci are often found next to mtDNA nucleoids.</text>
</comment>
<feature type="topological domain" description="Cytoplasmic" evidence="8">
    <location>
        <begin position="147"/>
        <end position="472"/>
    </location>
</feature>
<dbReference type="GO" id="GO:0032865">
    <property type="term" value="C:ERMES complex"/>
    <property type="evidence" value="ECO:0007669"/>
    <property type="project" value="UniProtKB-UniRule"/>
</dbReference>
<dbReference type="PROSITE" id="PS51847">
    <property type="entry name" value="SMP"/>
    <property type="match status" value="1"/>
</dbReference>
<keyword evidence="1" id="KW-0813">Transport</keyword>
<accession>A0AAN7WHF2</accession>
<gene>
    <name evidence="8" type="primary">MMM1</name>
    <name evidence="11" type="ORF">RI543_002392</name>
</gene>
<dbReference type="PANTHER" id="PTHR13466:SF0">
    <property type="entry name" value="SMP-LTD DOMAIN-CONTAINING PROTEIN"/>
    <property type="match status" value="1"/>
</dbReference>
<dbReference type="GO" id="GO:0008289">
    <property type="term" value="F:lipid binding"/>
    <property type="evidence" value="ECO:0007669"/>
    <property type="project" value="UniProtKB-KW"/>
</dbReference>
<comment type="caution">
    <text evidence="11">The sequence shown here is derived from an EMBL/GenBank/DDBJ whole genome shotgun (WGS) entry which is preliminary data.</text>
</comment>
<keyword evidence="6" id="KW-0446">Lipid-binding</keyword>
<protein>
    <recommendedName>
        <fullName evidence="8">Maintenance of mitochondrial morphology protein 1</fullName>
    </recommendedName>
</protein>
<dbReference type="CDD" id="cd21671">
    <property type="entry name" value="SMP_Mmm1"/>
    <property type="match status" value="1"/>
</dbReference>
<keyword evidence="12" id="KW-1185">Reference proteome</keyword>
<dbReference type="GO" id="GO:0045040">
    <property type="term" value="P:protein insertion into mitochondrial outer membrane"/>
    <property type="evidence" value="ECO:0007669"/>
    <property type="project" value="UniProtKB-UniRule"/>
</dbReference>
<sequence>MPQLYGAKKKEMVDLHAGSLLSKFPDLSRMKYNNMTVDFDESLIESLLLKQLFSIDRNISFPLEYLNETSLNNLFKKLQDLSGITETIFKENQILQESKILNKSISEIQNSAKQITTSAWPFIQGLVVGQLSIVILLIFFIKFFIFADVKEKDNNPSIPKNSVSFRRHGLNDAQRNSNLTSTLTNSLISFSTILKRGGEEVKTITDKSGNIQENETSERSVQINNILTKTSYDVNLHKSESLDWFNVLIAQIIEQFREEAVSKNNILMSLNKFFTNNFITFPDYLDTIKVTELDIGNNFPIFSNCRIENEKQQLEAKIDIDLKDRLALGIETKLLLNFPKKAFAALPISLTVAVVRFHGSLTVSLTRADEFIHPLEEKNTNQMKAEVEDENNNGYFLIFSFSPEYVLEFETTSLIGTRSKLENTPKVASLIEYQIKKWFVERCVEPRFQFIKLPSIWPRSKNVREEKNDNNS</sequence>
<keyword evidence="7 8" id="KW-0472">Membrane</keyword>
<evidence type="ECO:0000313" key="11">
    <source>
        <dbReference type="EMBL" id="KAK5779855.1"/>
    </source>
</evidence>
<dbReference type="InterPro" id="IPR027537">
    <property type="entry name" value="Mmm1"/>
</dbReference>
<dbReference type="Proteomes" id="UP001306508">
    <property type="component" value="Unassembled WGS sequence"/>
</dbReference>
<proteinExistence type="inferred from homology"/>
<keyword evidence="4 8" id="KW-1133">Transmembrane helix</keyword>
<feature type="domain" description="SMP-LTD" evidence="10">
    <location>
        <begin position="238"/>
        <end position="454"/>
    </location>
</feature>
<evidence type="ECO:0000256" key="6">
    <source>
        <dbReference type="ARBA" id="ARBA00023121"/>
    </source>
</evidence>
<name>A0AAN7WHF2_9SACH</name>
<evidence type="ECO:0000256" key="7">
    <source>
        <dbReference type="ARBA" id="ARBA00023136"/>
    </source>
</evidence>
<dbReference type="GO" id="GO:0005789">
    <property type="term" value="C:endoplasmic reticulum membrane"/>
    <property type="evidence" value="ECO:0007669"/>
    <property type="project" value="UniProtKB-SubCell"/>
</dbReference>
<keyword evidence="2 8" id="KW-0812">Transmembrane</keyword>
<dbReference type="HAMAP" id="MF_03103">
    <property type="entry name" value="Mmm1"/>
    <property type="match status" value="1"/>
</dbReference>
<dbReference type="InterPro" id="IPR019411">
    <property type="entry name" value="MMM1_dom"/>
</dbReference>
<dbReference type="GO" id="GO:1990456">
    <property type="term" value="P:mitochondrion-endoplasmic reticulum membrane tethering"/>
    <property type="evidence" value="ECO:0007669"/>
    <property type="project" value="TreeGrafter"/>
</dbReference>
<dbReference type="EMBL" id="JAWIZZ010000045">
    <property type="protein sequence ID" value="KAK5779855.1"/>
    <property type="molecule type" value="Genomic_DNA"/>
</dbReference>
<comment type="similarity">
    <text evidence="8">Belongs to the MMM1 family.</text>
</comment>
<organism evidence="11 12">
    <name type="scientific">Arxiozyma heterogenica</name>
    <dbReference type="NCBI Taxonomy" id="278026"/>
    <lineage>
        <taxon>Eukaryota</taxon>
        <taxon>Fungi</taxon>
        <taxon>Dikarya</taxon>
        <taxon>Ascomycota</taxon>
        <taxon>Saccharomycotina</taxon>
        <taxon>Saccharomycetes</taxon>
        <taxon>Saccharomycetales</taxon>
        <taxon>Saccharomycetaceae</taxon>
        <taxon>Arxiozyma</taxon>
    </lineage>
</organism>
<evidence type="ECO:0000256" key="4">
    <source>
        <dbReference type="ARBA" id="ARBA00022989"/>
    </source>
</evidence>
<evidence type="ECO:0000259" key="10">
    <source>
        <dbReference type="PROSITE" id="PS51847"/>
    </source>
</evidence>
<dbReference type="Pfam" id="PF10296">
    <property type="entry name" value="MMM1"/>
    <property type="match status" value="1"/>
</dbReference>
<evidence type="ECO:0000256" key="2">
    <source>
        <dbReference type="ARBA" id="ARBA00022692"/>
    </source>
</evidence>
<keyword evidence="5" id="KW-0445">Lipid transport</keyword>
<reference evidence="12" key="1">
    <citation type="submission" date="2023-07" db="EMBL/GenBank/DDBJ databases">
        <title>A draft genome of Kazachstania heterogenica Y-27499.</title>
        <authorList>
            <person name="Donic C."/>
            <person name="Kralova J.S."/>
            <person name="Fidel L."/>
            <person name="Ben-Dor S."/>
            <person name="Jung S."/>
        </authorList>
    </citation>
    <scope>NUCLEOTIDE SEQUENCE [LARGE SCALE GENOMIC DNA]</scope>
    <source>
        <strain evidence="12">Y27499</strain>
    </source>
</reference>
<comment type="function">
    <text evidence="8">Component of the ERMES/MDM complex, which serves as a molecular tether to connect the endoplasmic reticulum (ER) and mitochondria. Components of this complex are involved in the control of mitochondrial shape and protein biogenesis, and function in nonvesicular lipid trafficking between the ER and mitochondria. The MDM12-MMM1 subcomplex functions in the major beta-barrel assembly pathway that is responsible for biogenesis of all outer membrane beta-barrel proteins, and acts in a late step after the SAM complex. The MDM10-MDM12-MMM1 subcomplex further acts in the TOM40-specific pathway after the action of the MDM12-MMM1 complex. Essential for establishing and maintaining the structure of mitochondria and maintenance of mtDNA nucleoids.</text>
</comment>
<evidence type="ECO:0000256" key="3">
    <source>
        <dbReference type="ARBA" id="ARBA00022824"/>
    </source>
</evidence>
<dbReference type="InterPro" id="IPR031468">
    <property type="entry name" value="SMP_LBD"/>
</dbReference>
<evidence type="ECO:0000256" key="8">
    <source>
        <dbReference type="HAMAP-Rule" id="MF_03103"/>
    </source>
</evidence>
<keyword evidence="3 8" id="KW-0256">Endoplasmic reticulum</keyword>
<evidence type="ECO:0000313" key="12">
    <source>
        <dbReference type="Proteomes" id="UP001306508"/>
    </source>
</evidence>